<feature type="chain" id="PRO_5005465661" description="Lipoprotein" evidence="2">
    <location>
        <begin position="23"/>
        <end position="176"/>
    </location>
</feature>
<name>A0A0K1PLL2_9BACT</name>
<feature type="signal peptide" evidence="2">
    <location>
        <begin position="1"/>
        <end position="22"/>
    </location>
</feature>
<evidence type="ECO:0000256" key="1">
    <source>
        <dbReference type="SAM" id="MobiDB-lite"/>
    </source>
</evidence>
<dbReference type="KEGG" id="llu:AKJ09_01087"/>
<gene>
    <name evidence="3" type="ORF">AKJ09_01087</name>
</gene>
<proteinExistence type="predicted"/>
<feature type="region of interest" description="Disordered" evidence="1">
    <location>
        <begin position="30"/>
        <end position="60"/>
    </location>
</feature>
<keyword evidence="2" id="KW-0732">Signal</keyword>
<evidence type="ECO:0008006" key="5">
    <source>
        <dbReference type="Google" id="ProtNLM"/>
    </source>
</evidence>
<reference evidence="3 4" key="1">
    <citation type="submission" date="2015-08" db="EMBL/GenBank/DDBJ databases">
        <authorList>
            <person name="Babu N.S."/>
            <person name="Beckwith C.J."/>
            <person name="Beseler K.G."/>
            <person name="Brison A."/>
            <person name="Carone J.V."/>
            <person name="Caskin T.P."/>
            <person name="Diamond M."/>
            <person name="Durham M.E."/>
            <person name="Foxe J.M."/>
            <person name="Go M."/>
            <person name="Henderson B.A."/>
            <person name="Jones I.B."/>
            <person name="McGettigan J.A."/>
            <person name="Micheletti S.J."/>
            <person name="Nasrallah M.E."/>
            <person name="Ortiz D."/>
            <person name="Piller C.R."/>
            <person name="Privatt S.R."/>
            <person name="Schneider S.L."/>
            <person name="Sharp S."/>
            <person name="Smith T.C."/>
            <person name="Stanton J.D."/>
            <person name="Ullery H.E."/>
            <person name="Wilson R.J."/>
            <person name="Serrano M.G."/>
            <person name="Buck G."/>
            <person name="Lee V."/>
            <person name="Wang Y."/>
            <person name="Carvalho R."/>
            <person name="Voegtly L."/>
            <person name="Shi R."/>
            <person name="Duckworth R."/>
            <person name="Johnson A."/>
            <person name="Loviza R."/>
            <person name="Walstead R."/>
            <person name="Shah Z."/>
            <person name="Kiflezghi M."/>
            <person name="Wade K."/>
            <person name="Ball S.L."/>
            <person name="Bradley K.W."/>
            <person name="Asai D.J."/>
            <person name="Bowman C.A."/>
            <person name="Russell D.A."/>
            <person name="Pope W.H."/>
            <person name="Jacobs-Sera D."/>
            <person name="Hendrix R.W."/>
            <person name="Hatfull G.F."/>
        </authorList>
    </citation>
    <scope>NUCLEOTIDE SEQUENCE [LARGE SCALE GENOMIC DNA]</scope>
    <source>
        <strain evidence="3 4">DSM 27648</strain>
    </source>
</reference>
<dbReference type="Proteomes" id="UP000064967">
    <property type="component" value="Chromosome"/>
</dbReference>
<keyword evidence="4" id="KW-1185">Reference proteome</keyword>
<organism evidence="3 4">
    <name type="scientific">Labilithrix luteola</name>
    <dbReference type="NCBI Taxonomy" id="1391654"/>
    <lineage>
        <taxon>Bacteria</taxon>
        <taxon>Pseudomonadati</taxon>
        <taxon>Myxococcota</taxon>
        <taxon>Polyangia</taxon>
        <taxon>Polyangiales</taxon>
        <taxon>Labilitrichaceae</taxon>
        <taxon>Labilithrix</taxon>
    </lineage>
</organism>
<dbReference type="STRING" id="1391654.AKJ09_01087"/>
<evidence type="ECO:0000313" key="4">
    <source>
        <dbReference type="Proteomes" id="UP000064967"/>
    </source>
</evidence>
<evidence type="ECO:0000256" key="2">
    <source>
        <dbReference type="SAM" id="SignalP"/>
    </source>
</evidence>
<accession>A0A0K1PLL2</accession>
<evidence type="ECO:0000313" key="3">
    <source>
        <dbReference type="EMBL" id="AKU94423.1"/>
    </source>
</evidence>
<dbReference type="EMBL" id="CP012333">
    <property type="protein sequence ID" value="AKU94423.1"/>
    <property type="molecule type" value="Genomic_DNA"/>
</dbReference>
<dbReference type="AlphaFoldDB" id="A0A0K1PLL2"/>
<dbReference type="PROSITE" id="PS51257">
    <property type="entry name" value="PROKAR_LIPOPROTEIN"/>
    <property type="match status" value="1"/>
</dbReference>
<sequence length="176" mass="17948">MRTRFLILGVSALFLTTGVAIVACGGSEDTPPANNVDAGDETPITSKPTDGGGDADAGHDSGAECDTSKNFLDSIPDASLADGATTSGECMRCLQNSCNSTLKKCNGDCNCREVVSEALQCFLGGKGDMMSCAMSSDTAPSSATQSVGLQIVGCVQSNCRKECAVDQLFDAGPDAK</sequence>
<protein>
    <recommendedName>
        <fullName evidence="5">Lipoprotein</fullName>
    </recommendedName>
</protein>
<dbReference type="RefSeq" id="WP_146646024.1">
    <property type="nucleotide sequence ID" value="NZ_CP012333.1"/>
</dbReference>